<evidence type="ECO:0000256" key="1">
    <source>
        <dbReference type="ARBA" id="ARBA00037349"/>
    </source>
</evidence>
<feature type="compositionally biased region" description="Basic and acidic residues" evidence="4">
    <location>
        <begin position="492"/>
        <end position="502"/>
    </location>
</feature>
<evidence type="ECO:0000256" key="2">
    <source>
        <dbReference type="ARBA" id="ARBA00037992"/>
    </source>
</evidence>
<gene>
    <name evidence="6" type="ORF">B0A55_08993</name>
</gene>
<keyword evidence="3" id="KW-0539">Nucleus</keyword>
<comment type="function">
    <text evidence="1">Transcription factor involved in RNA polymerase II transcription regulation. May function in both SPT15/TBP post-recruitment and recruitment steps of transcription.</text>
</comment>
<dbReference type="GO" id="GO:0005634">
    <property type="term" value="C:nucleus"/>
    <property type="evidence" value="ECO:0007669"/>
    <property type="project" value="UniProtKB-SubCell"/>
</dbReference>
<evidence type="ECO:0000256" key="4">
    <source>
        <dbReference type="SAM" id="MobiDB-lite"/>
    </source>
</evidence>
<feature type="compositionally biased region" description="Acidic residues" evidence="4">
    <location>
        <begin position="15"/>
        <end position="26"/>
    </location>
</feature>
<dbReference type="InterPro" id="IPR017923">
    <property type="entry name" value="TFIIS_N"/>
</dbReference>
<reference evidence="6 7" key="1">
    <citation type="submission" date="2017-03" db="EMBL/GenBank/DDBJ databases">
        <title>Genomes of endolithic fungi from Antarctica.</title>
        <authorList>
            <person name="Coleine C."/>
            <person name="Masonjones S."/>
            <person name="Stajich J.E."/>
        </authorList>
    </citation>
    <scope>NUCLEOTIDE SEQUENCE [LARGE SCALE GENOMIC DNA]</scope>
    <source>
        <strain evidence="6 7">CCFEE 5184</strain>
    </source>
</reference>
<evidence type="ECO:0000256" key="3">
    <source>
        <dbReference type="PROSITE-ProRule" id="PRU00649"/>
    </source>
</evidence>
<dbReference type="OrthoDB" id="21124at2759"/>
<dbReference type="EMBL" id="NAJQ01000508">
    <property type="protein sequence ID" value="TKA68429.1"/>
    <property type="molecule type" value="Genomic_DNA"/>
</dbReference>
<organism evidence="6 7">
    <name type="scientific">Friedmanniomyces simplex</name>
    <dbReference type="NCBI Taxonomy" id="329884"/>
    <lineage>
        <taxon>Eukaryota</taxon>
        <taxon>Fungi</taxon>
        <taxon>Dikarya</taxon>
        <taxon>Ascomycota</taxon>
        <taxon>Pezizomycotina</taxon>
        <taxon>Dothideomycetes</taxon>
        <taxon>Dothideomycetidae</taxon>
        <taxon>Mycosphaerellales</taxon>
        <taxon>Teratosphaeriaceae</taxon>
        <taxon>Friedmanniomyces</taxon>
    </lineage>
</organism>
<feature type="domain" description="TFIIS N-terminal" evidence="5">
    <location>
        <begin position="540"/>
        <end position="618"/>
    </location>
</feature>
<feature type="region of interest" description="Disordered" evidence="4">
    <location>
        <begin position="473"/>
        <end position="514"/>
    </location>
</feature>
<dbReference type="SUPFAM" id="SSF47676">
    <property type="entry name" value="Conserved domain common to transcription factors TFIIS, elongin A, CRSP70"/>
    <property type="match status" value="2"/>
</dbReference>
<name>A0A4V5NES8_9PEZI</name>
<feature type="region of interest" description="Disordered" evidence="4">
    <location>
        <begin position="745"/>
        <end position="783"/>
    </location>
</feature>
<evidence type="ECO:0000259" key="5">
    <source>
        <dbReference type="PROSITE" id="PS51319"/>
    </source>
</evidence>
<comment type="similarity">
    <text evidence="2">Belongs to the IWS1 family.</text>
</comment>
<feature type="compositionally biased region" description="Basic residues" evidence="4">
    <location>
        <begin position="130"/>
        <end position="149"/>
    </location>
</feature>
<feature type="domain" description="TFIIS N-terminal" evidence="5">
    <location>
        <begin position="293"/>
        <end position="371"/>
    </location>
</feature>
<comment type="caution">
    <text evidence="6">The sequence shown here is derived from an EMBL/GenBank/DDBJ whole genome shotgun (WGS) entry which is preliminary data.</text>
</comment>
<dbReference type="Pfam" id="PF08711">
    <property type="entry name" value="Med26"/>
    <property type="match status" value="2"/>
</dbReference>
<feature type="compositionally biased region" description="Basic and acidic residues" evidence="4">
    <location>
        <begin position="766"/>
        <end position="783"/>
    </location>
</feature>
<dbReference type="Gene3D" id="1.20.930.10">
    <property type="entry name" value="Conserved domain common to transcription factors TFIIS, elongin A, CRSP70"/>
    <property type="match status" value="2"/>
</dbReference>
<dbReference type="AlphaFoldDB" id="A0A4V5NES8"/>
<sequence length="783" mass="86538">MEDLELPPGSPALQDNEEPEALDDPQDPLHPGIDEEHGADAPLAHPTADTEVFEDEEAADTNDEQDKGTTADLLDDDAESELEELDEKEFEDFDPSALNIPDKPVAVDADNVGLLGVHKRKRTEEEERERKKKRKEGRREKPKKARRVRAGGDDEEDFEGGPEMDGKRVRRAKAGADGPPVRRAPRARTPENEEQLSPEERRRRALDRKMDEALKSHRTTNRRRAGIDLDAAADDEIANMRNKMAEACRADAEARQRGEVATHKIRILPEVVELMNKNTIQAQLVDPENNILEAVRFMLEPADHDAALPNYAIQKELFAILRKMNMSVDALKASGIGKVVLFYTKSIQPQPDIKRSAERLIGEWMRVVLDKDKTQRRGAVMTKTYDPLQAAANARSGQASLSQAERLALSREKQKRVLAAPIPGNRARADGGGLPTYTVAPVNNMSNATVGGQRAGGGGESTTANDRRLARQRRRAGMEDPGRLVFRSGTADGRRGESFVEGRKRKGAGKGTEEGHYYRYSTTTTRLEAQLVDPENNILEAVRFMLEPADHDAALPNYAIQKELFAILRKMNMSVDALKASGIGKVVLFYTKSIQPQPDIKRSAERLIGEWMRVVLDKDKTQRRGAVMTKTYDPLQAAANARSSQASLSQAERLALSREKQKRVLAAPIPGNRARADGGGLPTYTVAPVNNMSNATVGGQRAGGGGESTVRRMMNKGAGARGRRYTSDMQRLLVWQGANDRRLGRQRRRAGMEDPGRLVFRSGTADGRRGESFVEGGDNKGKK</sequence>
<accession>A0A4V5NES8</accession>
<dbReference type="PANTHER" id="PTHR46010">
    <property type="entry name" value="PROTEIN IWS1 HOMOLOG"/>
    <property type="match status" value="1"/>
</dbReference>
<feature type="compositionally biased region" description="Acidic residues" evidence="4">
    <location>
        <begin position="73"/>
        <end position="94"/>
    </location>
</feature>
<dbReference type="InterPro" id="IPR051037">
    <property type="entry name" value="RNAPII_TF_IWS1"/>
</dbReference>
<dbReference type="PROSITE" id="PS51319">
    <property type="entry name" value="TFIIS_N"/>
    <property type="match status" value="2"/>
</dbReference>
<feature type="compositionally biased region" description="Acidic residues" evidence="4">
    <location>
        <begin position="153"/>
        <end position="162"/>
    </location>
</feature>
<keyword evidence="7" id="KW-1185">Reference proteome</keyword>
<dbReference type="Proteomes" id="UP000309340">
    <property type="component" value="Unassembled WGS sequence"/>
</dbReference>
<evidence type="ECO:0000313" key="7">
    <source>
        <dbReference type="Proteomes" id="UP000309340"/>
    </source>
</evidence>
<proteinExistence type="inferred from homology"/>
<feature type="region of interest" description="Disordered" evidence="4">
    <location>
        <begin position="1"/>
        <end position="208"/>
    </location>
</feature>
<protein>
    <recommendedName>
        <fullName evidence="5">TFIIS N-terminal domain-containing protein</fullName>
    </recommendedName>
</protein>
<feature type="compositionally biased region" description="Acidic residues" evidence="4">
    <location>
        <begin position="51"/>
        <end position="63"/>
    </location>
</feature>
<dbReference type="STRING" id="329884.A0A4V5NES8"/>
<feature type="compositionally biased region" description="Basic and acidic residues" evidence="4">
    <location>
        <begin position="198"/>
        <end position="208"/>
    </location>
</feature>
<comment type="subcellular location">
    <subcellularLocation>
        <location evidence="3">Nucleus</location>
    </subcellularLocation>
</comment>
<dbReference type="GO" id="GO:0016973">
    <property type="term" value="P:poly(A)+ mRNA export from nucleus"/>
    <property type="evidence" value="ECO:0007669"/>
    <property type="project" value="TreeGrafter"/>
</dbReference>
<evidence type="ECO:0000313" key="6">
    <source>
        <dbReference type="EMBL" id="TKA68429.1"/>
    </source>
</evidence>
<dbReference type="PANTHER" id="PTHR46010:SF1">
    <property type="entry name" value="PROTEIN IWS1 HOMOLOG"/>
    <property type="match status" value="1"/>
</dbReference>
<dbReference type="InterPro" id="IPR035441">
    <property type="entry name" value="TFIIS/LEDGF_dom_sf"/>
</dbReference>